<dbReference type="RefSeq" id="XP_056576789.1">
    <property type="nucleotide sequence ID" value="XM_056725938.1"/>
</dbReference>
<evidence type="ECO:0000256" key="1">
    <source>
        <dbReference type="SAM" id="MobiDB-lite"/>
    </source>
</evidence>
<keyword evidence="3" id="KW-1185">Reference proteome</keyword>
<organism evidence="2 3">
    <name type="scientific">Penicillium concentricum</name>
    <dbReference type="NCBI Taxonomy" id="293559"/>
    <lineage>
        <taxon>Eukaryota</taxon>
        <taxon>Fungi</taxon>
        <taxon>Dikarya</taxon>
        <taxon>Ascomycota</taxon>
        <taxon>Pezizomycotina</taxon>
        <taxon>Eurotiomycetes</taxon>
        <taxon>Eurotiomycetidae</taxon>
        <taxon>Eurotiales</taxon>
        <taxon>Aspergillaceae</taxon>
        <taxon>Penicillium</taxon>
    </lineage>
</organism>
<sequence length="169" mass="19121">MTTELPHPGPISSNSSNGGGSGEVCLEAHEPILVKNVLEFLYKGRYTGGSGNSVQDFTDSLPYFHARMFAEAVDLEIDELKMDAIGLIFVSLRNDVNRQSIAYLIHEIYSNRVNYHEVKEALLSFILDELIDFPNWNWDWIVDPLESLLEFGRDMCLALVLRGKLDSLR</sequence>
<dbReference type="Proteomes" id="UP001147752">
    <property type="component" value="Unassembled WGS sequence"/>
</dbReference>
<feature type="region of interest" description="Disordered" evidence="1">
    <location>
        <begin position="1"/>
        <end position="20"/>
    </location>
</feature>
<evidence type="ECO:0000313" key="3">
    <source>
        <dbReference type="Proteomes" id="UP001147752"/>
    </source>
</evidence>
<reference evidence="2" key="1">
    <citation type="submission" date="2022-12" db="EMBL/GenBank/DDBJ databases">
        <authorList>
            <person name="Petersen C."/>
        </authorList>
    </citation>
    <scope>NUCLEOTIDE SEQUENCE</scope>
    <source>
        <strain evidence="2">IBT 3081</strain>
    </source>
</reference>
<reference evidence="2" key="2">
    <citation type="journal article" date="2023" name="IMA Fungus">
        <title>Comparative genomic study of the Penicillium genus elucidates a diverse pangenome and 15 lateral gene transfer events.</title>
        <authorList>
            <person name="Petersen C."/>
            <person name="Sorensen T."/>
            <person name="Nielsen M.R."/>
            <person name="Sondergaard T.E."/>
            <person name="Sorensen J.L."/>
            <person name="Fitzpatrick D.A."/>
            <person name="Frisvad J.C."/>
            <person name="Nielsen K.L."/>
        </authorList>
    </citation>
    <scope>NUCLEOTIDE SEQUENCE</scope>
    <source>
        <strain evidence="2">IBT 3081</strain>
    </source>
</reference>
<protein>
    <submittedName>
        <fullName evidence="2">BTB/POZ domain-containing protein</fullName>
    </submittedName>
</protein>
<gene>
    <name evidence="2" type="ORF">N7517_008208</name>
</gene>
<dbReference type="GeneID" id="81465121"/>
<dbReference type="OrthoDB" id="6359816at2759"/>
<dbReference type="AlphaFoldDB" id="A0A9W9V1F9"/>
<proteinExistence type="predicted"/>
<name>A0A9W9V1F9_9EURO</name>
<comment type="caution">
    <text evidence="2">The sequence shown here is derived from an EMBL/GenBank/DDBJ whole genome shotgun (WGS) entry which is preliminary data.</text>
</comment>
<dbReference type="EMBL" id="JAPZBT010000003">
    <property type="protein sequence ID" value="KAJ5365322.1"/>
    <property type="molecule type" value="Genomic_DNA"/>
</dbReference>
<accession>A0A9W9V1F9</accession>
<evidence type="ECO:0000313" key="2">
    <source>
        <dbReference type="EMBL" id="KAJ5365322.1"/>
    </source>
</evidence>